<dbReference type="SMART" id="SM00822">
    <property type="entry name" value="PKS_KR"/>
    <property type="match status" value="1"/>
</dbReference>
<name>A0A4Z0FRX4_9ACTN</name>
<dbReference type="SUPFAM" id="SSF51735">
    <property type="entry name" value="NAD(P)-binding Rossmann-fold domains"/>
    <property type="match status" value="1"/>
</dbReference>
<evidence type="ECO:0000256" key="2">
    <source>
        <dbReference type="ARBA" id="ARBA00023002"/>
    </source>
</evidence>
<proteinExistence type="inferred from homology"/>
<organism evidence="4 5">
    <name type="scientific">Streptomyces palmae</name>
    <dbReference type="NCBI Taxonomy" id="1701085"/>
    <lineage>
        <taxon>Bacteria</taxon>
        <taxon>Bacillati</taxon>
        <taxon>Actinomycetota</taxon>
        <taxon>Actinomycetes</taxon>
        <taxon>Kitasatosporales</taxon>
        <taxon>Streptomycetaceae</taxon>
        <taxon>Streptomyces</taxon>
    </lineage>
</organism>
<accession>A0A4Z0FRX4</accession>
<dbReference type="InterPro" id="IPR057326">
    <property type="entry name" value="KR_dom"/>
</dbReference>
<evidence type="ECO:0000259" key="3">
    <source>
        <dbReference type="SMART" id="SM00822"/>
    </source>
</evidence>
<dbReference type="GO" id="GO:0030497">
    <property type="term" value="P:fatty acid elongation"/>
    <property type="evidence" value="ECO:0007669"/>
    <property type="project" value="TreeGrafter"/>
</dbReference>
<evidence type="ECO:0000313" key="5">
    <source>
        <dbReference type="Proteomes" id="UP000297948"/>
    </source>
</evidence>
<evidence type="ECO:0000313" key="4">
    <source>
        <dbReference type="EMBL" id="TGA84819.1"/>
    </source>
</evidence>
<dbReference type="PRINTS" id="PR00080">
    <property type="entry name" value="SDRFAMILY"/>
</dbReference>
<gene>
    <name evidence="4" type="ORF">E4099_31240</name>
</gene>
<keyword evidence="5" id="KW-1185">Reference proteome</keyword>
<dbReference type="Gene3D" id="3.40.50.720">
    <property type="entry name" value="NAD(P)-binding Rossmann-like Domain"/>
    <property type="match status" value="1"/>
</dbReference>
<comment type="caution">
    <text evidence="4">The sequence shown here is derived from an EMBL/GenBank/DDBJ whole genome shotgun (WGS) entry which is preliminary data.</text>
</comment>
<dbReference type="EMBL" id="SRID01000588">
    <property type="protein sequence ID" value="TGA84819.1"/>
    <property type="molecule type" value="Genomic_DNA"/>
</dbReference>
<dbReference type="PANTHER" id="PTHR42760">
    <property type="entry name" value="SHORT-CHAIN DEHYDROGENASES/REDUCTASES FAMILY MEMBER"/>
    <property type="match status" value="1"/>
</dbReference>
<dbReference type="InterPro" id="IPR002347">
    <property type="entry name" value="SDR_fam"/>
</dbReference>
<dbReference type="PRINTS" id="PR00081">
    <property type="entry name" value="GDHRDH"/>
</dbReference>
<sequence length="264" mass="26301">MGVQYPDLMGKVVVVTGGSRGIGAETARSFARQGASVAVLGRDEAALDAVAEELRAVGSGLTGADAAGAGALGLVADCTDAAALARAAARIEAELGPVDVLAAFAGGDGYPVPTVQETEEHWRSVLDANLTATFLTLQAFLPGLLKRGSGSVITMASTAGRLPSGSSAAYAAAKAGVLMYSRHLALELAGEGVRVNAIAPGAVRTERTAAVMPPEVQASVAAAHPLGRLGEPADIAAATLFLASAASSWITGQTLDVSGGRVIV</sequence>
<protein>
    <submittedName>
        <fullName evidence="4">SDR family oxidoreductase</fullName>
    </submittedName>
</protein>
<dbReference type="PROSITE" id="PS00061">
    <property type="entry name" value="ADH_SHORT"/>
    <property type="match status" value="1"/>
</dbReference>
<feature type="domain" description="Ketoreductase" evidence="3">
    <location>
        <begin position="11"/>
        <end position="201"/>
    </location>
</feature>
<dbReference type="OrthoDB" id="517007at2"/>
<dbReference type="InterPro" id="IPR036291">
    <property type="entry name" value="NAD(P)-bd_dom_sf"/>
</dbReference>
<evidence type="ECO:0000256" key="1">
    <source>
        <dbReference type="ARBA" id="ARBA00006484"/>
    </source>
</evidence>
<dbReference type="InterPro" id="IPR020904">
    <property type="entry name" value="Sc_DH/Rdtase_CS"/>
</dbReference>
<dbReference type="Pfam" id="PF13561">
    <property type="entry name" value="adh_short_C2"/>
    <property type="match status" value="1"/>
</dbReference>
<dbReference type="CDD" id="cd05233">
    <property type="entry name" value="SDR_c"/>
    <property type="match status" value="1"/>
</dbReference>
<comment type="similarity">
    <text evidence="1">Belongs to the short-chain dehydrogenases/reductases (SDR) family.</text>
</comment>
<dbReference type="RefSeq" id="WP_135342468.1">
    <property type="nucleotide sequence ID" value="NZ_JBHLTX010000060.1"/>
</dbReference>
<dbReference type="FunFam" id="3.40.50.720:FF:000084">
    <property type="entry name" value="Short-chain dehydrogenase reductase"/>
    <property type="match status" value="1"/>
</dbReference>
<dbReference type="Proteomes" id="UP000297948">
    <property type="component" value="Unassembled WGS sequence"/>
</dbReference>
<dbReference type="PANTHER" id="PTHR42760:SF40">
    <property type="entry name" value="3-OXOACYL-[ACYL-CARRIER-PROTEIN] REDUCTASE, CHLOROPLASTIC"/>
    <property type="match status" value="1"/>
</dbReference>
<dbReference type="GO" id="GO:0016616">
    <property type="term" value="F:oxidoreductase activity, acting on the CH-OH group of donors, NAD or NADP as acceptor"/>
    <property type="evidence" value="ECO:0007669"/>
    <property type="project" value="UniProtKB-ARBA"/>
</dbReference>
<dbReference type="AlphaFoldDB" id="A0A4Z0FRX4"/>
<keyword evidence="2" id="KW-0560">Oxidoreductase</keyword>
<reference evidence="4 5" key="1">
    <citation type="submission" date="2019-03" db="EMBL/GenBank/DDBJ databases">
        <authorList>
            <person name="Gonzalez-Pimentel J.L."/>
        </authorList>
    </citation>
    <scope>NUCLEOTIDE SEQUENCE [LARGE SCALE GENOMIC DNA]</scope>
    <source>
        <strain evidence="4 5">JCM 31289</strain>
    </source>
</reference>